<dbReference type="InParanoid" id="A0A2H3EIH7"/>
<protein>
    <submittedName>
        <fullName evidence="1">Uncharacterized protein</fullName>
    </submittedName>
</protein>
<sequence length="75" mass="8489">MCYRKIDSTRYSCGHDTPHGDQRIDCNSARCRYSSAHPDNSHDCKSTCKQWLRPSQNAVTKTSHSLCYHCSLPAA</sequence>
<accession>A0A2H3EIH7</accession>
<name>A0A2H3EIH7_ARMGA</name>
<dbReference type="AlphaFoldDB" id="A0A2H3EIH7"/>
<dbReference type="OMA" id="HSCGHES"/>
<dbReference type="EMBL" id="KZ293644">
    <property type="protein sequence ID" value="PBL03153.1"/>
    <property type="molecule type" value="Genomic_DNA"/>
</dbReference>
<dbReference type="OrthoDB" id="2816594at2759"/>
<organism evidence="1 2">
    <name type="scientific">Armillaria gallica</name>
    <name type="common">Bulbous honey fungus</name>
    <name type="synonym">Armillaria bulbosa</name>
    <dbReference type="NCBI Taxonomy" id="47427"/>
    <lineage>
        <taxon>Eukaryota</taxon>
        <taxon>Fungi</taxon>
        <taxon>Dikarya</taxon>
        <taxon>Basidiomycota</taxon>
        <taxon>Agaricomycotina</taxon>
        <taxon>Agaricomycetes</taxon>
        <taxon>Agaricomycetidae</taxon>
        <taxon>Agaricales</taxon>
        <taxon>Marasmiineae</taxon>
        <taxon>Physalacriaceae</taxon>
        <taxon>Armillaria</taxon>
    </lineage>
</organism>
<evidence type="ECO:0000313" key="2">
    <source>
        <dbReference type="Proteomes" id="UP000217790"/>
    </source>
</evidence>
<evidence type="ECO:0000313" key="1">
    <source>
        <dbReference type="EMBL" id="PBL03153.1"/>
    </source>
</evidence>
<proteinExistence type="predicted"/>
<reference evidence="2" key="1">
    <citation type="journal article" date="2017" name="Nat. Ecol. Evol.">
        <title>Genome expansion and lineage-specific genetic innovations in the forest pathogenic fungi Armillaria.</title>
        <authorList>
            <person name="Sipos G."/>
            <person name="Prasanna A.N."/>
            <person name="Walter M.C."/>
            <person name="O'Connor E."/>
            <person name="Balint B."/>
            <person name="Krizsan K."/>
            <person name="Kiss B."/>
            <person name="Hess J."/>
            <person name="Varga T."/>
            <person name="Slot J."/>
            <person name="Riley R."/>
            <person name="Boka B."/>
            <person name="Rigling D."/>
            <person name="Barry K."/>
            <person name="Lee J."/>
            <person name="Mihaltcheva S."/>
            <person name="LaButti K."/>
            <person name="Lipzen A."/>
            <person name="Waldron R."/>
            <person name="Moloney N.M."/>
            <person name="Sperisen C."/>
            <person name="Kredics L."/>
            <person name="Vagvoelgyi C."/>
            <person name="Patrignani A."/>
            <person name="Fitzpatrick D."/>
            <person name="Nagy I."/>
            <person name="Doyle S."/>
            <person name="Anderson J.B."/>
            <person name="Grigoriev I.V."/>
            <person name="Gueldener U."/>
            <person name="Muensterkoetter M."/>
            <person name="Nagy L.G."/>
        </authorList>
    </citation>
    <scope>NUCLEOTIDE SEQUENCE [LARGE SCALE GENOMIC DNA]</scope>
    <source>
        <strain evidence="2">Ar21-2</strain>
    </source>
</reference>
<keyword evidence="2" id="KW-1185">Reference proteome</keyword>
<dbReference type="Proteomes" id="UP000217790">
    <property type="component" value="Unassembled WGS sequence"/>
</dbReference>
<gene>
    <name evidence="1" type="ORF">ARMGADRAFT_951773</name>
</gene>